<reference evidence="2" key="1">
    <citation type="submission" date="2019-06" db="EMBL/GenBank/DDBJ databases">
        <authorList>
            <person name="Zheng W."/>
        </authorList>
    </citation>
    <scope>NUCLEOTIDE SEQUENCE</scope>
    <source>
        <strain evidence="2">QDHG01</strain>
    </source>
</reference>
<organism evidence="2 3">
    <name type="scientific">Halteria grandinella</name>
    <dbReference type="NCBI Taxonomy" id="5974"/>
    <lineage>
        <taxon>Eukaryota</taxon>
        <taxon>Sar</taxon>
        <taxon>Alveolata</taxon>
        <taxon>Ciliophora</taxon>
        <taxon>Intramacronucleata</taxon>
        <taxon>Spirotrichea</taxon>
        <taxon>Stichotrichia</taxon>
        <taxon>Sporadotrichida</taxon>
        <taxon>Halteriidae</taxon>
        <taxon>Halteria</taxon>
    </lineage>
</organism>
<feature type="compositionally biased region" description="Polar residues" evidence="1">
    <location>
        <begin position="111"/>
        <end position="126"/>
    </location>
</feature>
<proteinExistence type="predicted"/>
<name>A0A8J8NEQ7_HALGN</name>
<evidence type="ECO:0000313" key="2">
    <source>
        <dbReference type="EMBL" id="TNV73673.1"/>
    </source>
</evidence>
<dbReference type="AlphaFoldDB" id="A0A8J8NEQ7"/>
<keyword evidence="3" id="KW-1185">Reference proteome</keyword>
<gene>
    <name evidence="2" type="ORF">FGO68_gene5524</name>
</gene>
<feature type="region of interest" description="Disordered" evidence="1">
    <location>
        <begin position="1"/>
        <end position="51"/>
    </location>
</feature>
<sequence length="313" mass="35632">MFQSQMSSVDMQNSDYYKTSQPLNKSLMNQTLPKPHPKSMTTYSLKSSPDSLFENDTLEERKQTPLDQDFRESVSSFTLDVQNQGYHQKSRALKSHSFTPLDSIVLKKAQKTTPLKPTHLSLPSESSPDRGSTRTSAYLKIMRSSQAVIDINLKKEESPPRDIEDSSDEDFNENFKIVENEERLGATRELQHLPRKTQKSVLKLMQDGGESSPQSDEKAKQESKVFDIRQLLSVAGNEQDNAGRVTPDFSQSMLITNFPQNFSDIQQTKRETFGKEGENMQQIPQNIAPLRQSHTASKLQRSDYFGNEITLFK</sequence>
<dbReference type="Proteomes" id="UP000785679">
    <property type="component" value="Unassembled WGS sequence"/>
</dbReference>
<protein>
    <submittedName>
        <fullName evidence="2">Uncharacterized protein</fullName>
    </submittedName>
</protein>
<comment type="caution">
    <text evidence="2">The sequence shown here is derived from an EMBL/GenBank/DDBJ whole genome shotgun (WGS) entry which is preliminary data.</text>
</comment>
<evidence type="ECO:0000256" key="1">
    <source>
        <dbReference type="SAM" id="MobiDB-lite"/>
    </source>
</evidence>
<accession>A0A8J8NEQ7</accession>
<feature type="compositionally biased region" description="Polar residues" evidence="1">
    <location>
        <begin position="1"/>
        <end position="32"/>
    </location>
</feature>
<feature type="compositionally biased region" description="Polar residues" evidence="1">
    <location>
        <begin position="39"/>
        <end position="50"/>
    </location>
</feature>
<evidence type="ECO:0000313" key="3">
    <source>
        <dbReference type="Proteomes" id="UP000785679"/>
    </source>
</evidence>
<feature type="region of interest" description="Disordered" evidence="1">
    <location>
        <begin position="110"/>
        <end position="134"/>
    </location>
</feature>
<dbReference type="EMBL" id="RRYP01018356">
    <property type="protein sequence ID" value="TNV73673.1"/>
    <property type="molecule type" value="Genomic_DNA"/>
</dbReference>